<evidence type="ECO:0000256" key="1">
    <source>
        <dbReference type="ARBA" id="ARBA00004442"/>
    </source>
</evidence>
<dbReference type="InterPro" id="IPR011990">
    <property type="entry name" value="TPR-like_helical_dom_sf"/>
</dbReference>
<evidence type="ECO:0000313" key="7">
    <source>
        <dbReference type="EMBL" id="TWF39779.1"/>
    </source>
</evidence>
<gene>
    <name evidence="7" type="ORF">FHW36_105219</name>
</gene>
<proteinExistence type="inferred from homology"/>
<evidence type="ECO:0000313" key="8">
    <source>
        <dbReference type="Proteomes" id="UP000320811"/>
    </source>
</evidence>
<name>A0A561PNU6_9BACT</name>
<dbReference type="RefSeq" id="WP_145670963.1">
    <property type="nucleotide sequence ID" value="NZ_VIWO01000005.1"/>
</dbReference>
<comment type="subcellular location">
    <subcellularLocation>
        <location evidence="1">Cell outer membrane</location>
    </subcellularLocation>
</comment>
<evidence type="ECO:0000256" key="5">
    <source>
        <dbReference type="ARBA" id="ARBA00023237"/>
    </source>
</evidence>
<dbReference type="EMBL" id="VIWO01000005">
    <property type="protein sequence ID" value="TWF39779.1"/>
    <property type="molecule type" value="Genomic_DNA"/>
</dbReference>
<comment type="caution">
    <text evidence="7">The sequence shown here is derived from an EMBL/GenBank/DDBJ whole genome shotgun (WGS) entry which is preliminary data.</text>
</comment>
<organism evidence="7 8">
    <name type="scientific">Chitinophaga polysaccharea</name>
    <dbReference type="NCBI Taxonomy" id="1293035"/>
    <lineage>
        <taxon>Bacteria</taxon>
        <taxon>Pseudomonadati</taxon>
        <taxon>Bacteroidota</taxon>
        <taxon>Chitinophagia</taxon>
        <taxon>Chitinophagales</taxon>
        <taxon>Chitinophagaceae</taxon>
        <taxon>Chitinophaga</taxon>
    </lineage>
</organism>
<dbReference type="Gene3D" id="1.25.40.390">
    <property type="match status" value="1"/>
</dbReference>
<protein>
    <submittedName>
        <fullName evidence="7">SusD-like starch-binding protein associating with outer membrane</fullName>
    </submittedName>
</protein>
<evidence type="ECO:0000256" key="4">
    <source>
        <dbReference type="ARBA" id="ARBA00023136"/>
    </source>
</evidence>
<sequence length="599" mass="67318">MKKLTHHIILGALLLGASCKKDFLNRYPQDQIAADLFFKSETDLSLYVNGLLSLSDTWQYTGDQGSDNTATTASLEIKNMMTGHPSSQTITGGWGDWGRLRNINFFLDRYSGADATQEVKDHYAGLARYYRAIFYFGKITRFSDVPWYGKTLLPDNQDMYKARDPRTVVVDSMMADLSFAAQHVREKVSAGTPNLWAVKMLYARIALYEGTFRKYHPELNLQSTAGRFLDTARAQAQDIMNSGKFTIYNTGSPASDYAALFNSQDLTRIGEVILAHPYDYVKGASGNVNGYVFGDYEQSPSRDLVQTYLMKDGTRFTDIPGYDKLQFTQEFQNRDPRMAQTLAAPGFKRAGDNALYIQRLNKNFTGYHQVKGYFNTTDNSISGSIDFPVYRYAETLLTFAEAKAELNNLSQGDLDQSVNLVRARAGIPPINLALSNANPDPVLAAKYPDVTSNLKGVILEIRRERRVEFAMEGYRFDDLMRWHAGKLLEKIPEGMYFPGLGKYDMTGDGIEDIILIDQSQDIPAEDKKEKNSLGISLIYYKAGNIGENVTVYLKNGTAGGAIVTETAARTFTEPKFYYRPIPYTQVALNPNLKQIFGWE</sequence>
<dbReference type="GO" id="GO:0009279">
    <property type="term" value="C:cell outer membrane"/>
    <property type="evidence" value="ECO:0007669"/>
    <property type="project" value="UniProtKB-SubCell"/>
</dbReference>
<dbReference type="Proteomes" id="UP000320811">
    <property type="component" value="Unassembled WGS sequence"/>
</dbReference>
<comment type="similarity">
    <text evidence="2">Belongs to the SusD family.</text>
</comment>
<accession>A0A561PNU6</accession>
<dbReference type="Pfam" id="PF07980">
    <property type="entry name" value="SusD_RagB"/>
    <property type="match status" value="1"/>
</dbReference>
<evidence type="ECO:0000256" key="2">
    <source>
        <dbReference type="ARBA" id="ARBA00006275"/>
    </source>
</evidence>
<feature type="domain" description="RagB/SusD" evidence="6">
    <location>
        <begin position="272"/>
        <end position="598"/>
    </location>
</feature>
<evidence type="ECO:0000256" key="3">
    <source>
        <dbReference type="ARBA" id="ARBA00022729"/>
    </source>
</evidence>
<dbReference type="AlphaFoldDB" id="A0A561PNU6"/>
<dbReference type="OrthoDB" id="5694214at2"/>
<keyword evidence="8" id="KW-1185">Reference proteome</keyword>
<keyword evidence="4" id="KW-0472">Membrane</keyword>
<reference evidence="7 8" key="1">
    <citation type="submission" date="2019-06" db="EMBL/GenBank/DDBJ databases">
        <title>Sorghum-associated microbial communities from plants grown in Nebraska, USA.</title>
        <authorList>
            <person name="Schachtman D."/>
        </authorList>
    </citation>
    <scope>NUCLEOTIDE SEQUENCE [LARGE SCALE GENOMIC DNA]</scope>
    <source>
        <strain evidence="7 8">1209</strain>
    </source>
</reference>
<dbReference type="SUPFAM" id="SSF48452">
    <property type="entry name" value="TPR-like"/>
    <property type="match status" value="1"/>
</dbReference>
<keyword evidence="5" id="KW-0998">Cell outer membrane</keyword>
<dbReference type="InterPro" id="IPR012944">
    <property type="entry name" value="SusD_RagB_dom"/>
</dbReference>
<evidence type="ECO:0000259" key="6">
    <source>
        <dbReference type="Pfam" id="PF07980"/>
    </source>
</evidence>
<dbReference type="PROSITE" id="PS51257">
    <property type="entry name" value="PROKAR_LIPOPROTEIN"/>
    <property type="match status" value="1"/>
</dbReference>
<keyword evidence="3" id="KW-0732">Signal</keyword>